<dbReference type="EC" id="3.1.3.18" evidence="4"/>
<dbReference type="PANTHER" id="PTHR43434">
    <property type="entry name" value="PHOSPHOGLYCOLATE PHOSPHATASE"/>
    <property type="match status" value="1"/>
</dbReference>
<comment type="pathway">
    <text evidence="2">Organic acid metabolism; glycolate biosynthesis; glycolate from 2-phosphoglycolate: step 1/1.</text>
</comment>
<keyword evidence="5" id="KW-0378">Hydrolase</keyword>
<accession>A0A3E1NC79</accession>
<dbReference type="Gene3D" id="3.40.50.1000">
    <property type="entry name" value="HAD superfamily/HAD-like"/>
    <property type="match status" value="1"/>
</dbReference>
<reference evidence="5 6" key="1">
    <citation type="submission" date="2018-08" db="EMBL/GenBank/DDBJ databases">
        <title>Chitinophagaceae sp. K23C18032701, a novel bacterium isolated from forest soil.</title>
        <authorList>
            <person name="Wang C."/>
        </authorList>
    </citation>
    <scope>NUCLEOTIDE SEQUENCE [LARGE SCALE GENOMIC DNA]</scope>
    <source>
        <strain evidence="5 6">K23C18032701</strain>
    </source>
</reference>
<evidence type="ECO:0000256" key="1">
    <source>
        <dbReference type="ARBA" id="ARBA00000830"/>
    </source>
</evidence>
<protein>
    <recommendedName>
        <fullName evidence="4">phosphoglycolate phosphatase</fullName>
        <ecNumber evidence="4">3.1.3.18</ecNumber>
    </recommendedName>
</protein>
<dbReference type="GO" id="GO:0006281">
    <property type="term" value="P:DNA repair"/>
    <property type="evidence" value="ECO:0007669"/>
    <property type="project" value="TreeGrafter"/>
</dbReference>
<dbReference type="InterPro" id="IPR023214">
    <property type="entry name" value="HAD_sf"/>
</dbReference>
<dbReference type="InterPro" id="IPR036412">
    <property type="entry name" value="HAD-like_sf"/>
</dbReference>
<dbReference type="SFLD" id="SFLDG01129">
    <property type="entry name" value="C1.5:_HAD__Beta-PGM__Phosphata"/>
    <property type="match status" value="1"/>
</dbReference>
<dbReference type="RefSeq" id="WP_116849899.1">
    <property type="nucleotide sequence ID" value="NZ_QTJU01000019.1"/>
</dbReference>
<sequence>MLNNFTNILWDFDGVIMDSNPIRDVGFEQIFASFPKEQVDALMVFHRNNGGLSRFVKIRYFFEEILHKQVSEATVQEYADSFSTLMRELLLNKSLLIADSLHFIQQEAGNRQFHLVSASAQDELHYVSKALDIDSYFISIVGSPASKTDNVQQLLQQYGYHAGNTCLIGDSHNDAHAAAANHIPFFGYHSAKLEADERLGYVYSFREGKYREGRSEL</sequence>
<evidence type="ECO:0000256" key="3">
    <source>
        <dbReference type="ARBA" id="ARBA00006171"/>
    </source>
</evidence>
<dbReference type="PANTHER" id="PTHR43434:SF1">
    <property type="entry name" value="PHOSPHOGLYCOLATE PHOSPHATASE"/>
    <property type="match status" value="1"/>
</dbReference>
<evidence type="ECO:0000313" key="6">
    <source>
        <dbReference type="Proteomes" id="UP000261284"/>
    </source>
</evidence>
<dbReference type="EMBL" id="QTJU01000019">
    <property type="protein sequence ID" value="RFM25586.1"/>
    <property type="molecule type" value="Genomic_DNA"/>
</dbReference>
<dbReference type="InterPro" id="IPR041492">
    <property type="entry name" value="HAD_2"/>
</dbReference>
<keyword evidence="6" id="KW-1185">Reference proteome</keyword>
<dbReference type="SUPFAM" id="SSF56784">
    <property type="entry name" value="HAD-like"/>
    <property type="match status" value="1"/>
</dbReference>
<dbReference type="SFLD" id="SFLDS00003">
    <property type="entry name" value="Haloacid_Dehalogenase"/>
    <property type="match status" value="1"/>
</dbReference>
<dbReference type="AlphaFoldDB" id="A0A3E1NC79"/>
<dbReference type="Gene3D" id="1.10.150.240">
    <property type="entry name" value="Putative phosphatase, domain 2"/>
    <property type="match status" value="1"/>
</dbReference>
<evidence type="ECO:0000256" key="2">
    <source>
        <dbReference type="ARBA" id="ARBA00004818"/>
    </source>
</evidence>
<dbReference type="Proteomes" id="UP000261284">
    <property type="component" value="Unassembled WGS sequence"/>
</dbReference>
<gene>
    <name evidence="5" type="ORF">DXN05_24215</name>
</gene>
<comment type="similarity">
    <text evidence="3">Belongs to the HAD-like hydrolase superfamily. CbbY/CbbZ/Gph/YieH family.</text>
</comment>
<dbReference type="GO" id="GO:0005829">
    <property type="term" value="C:cytosol"/>
    <property type="evidence" value="ECO:0007669"/>
    <property type="project" value="TreeGrafter"/>
</dbReference>
<name>A0A3E1NC79_9BACT</name>
<dbReference type="InterPro" id="IPR023198">
    <property type="entry name" value="PGP-like_dom2"/>
</dbReference>
<evidence type="ECO:0000256" key="4">
    <source>
        <dbReference type="ARBA" id="ARBA00013078"/>
    </source>
</evidence>
<organism evidence="5 6">
    <name type="scientific">Deminuibacter soli</name>
    <dbReference type="NCBI Taxonomy" id="2291815"/>
    <lineage>
        <taxon>Bacteria</taxon>
        <taxon>Pseudomonadati</taxon>
        <taxon>Bacteroidota</taxon>
        <taxon>Chitinophagia</taxon>
        <taxon>Chitinophagales</taxon>
        <taxon>Chitinophagaceae</taxon>
        <taxon>Deminuibacter</taxon>
    </lineage>
</organism>
<dbReference type="OrthoDB" id="9807630at2"/>
<proteinExistence type="inferred from homology"/>
<dbReference type="Pfam" id="PF13419">
    <property type="entry name" value="HAD_2"/>
    <property type="match status" value="1"/>
</dbReference>
<comment type="caution">
    <text evidence="5">The sequence shown here is derived from an EMBL/GenBank/DDBJ whole genome shotgun (WGS) entry which is preliminary data.</text>
</comment>
<evidence type="ECO:0000313" key="5">
    <source>
        <dbReference type="EMBL" id="RFM25586.1"/>
    </source>
</evidence>
<comment type="catalytic activity">
    <reaction evidence="1">
        <text>2-phosphoglycolate + H2O = glycolate + phosphate</text>
        <dbReference type="Rhea" id="RHEA:14369"/>
        <dbReference type="ChEBI" id="CHEBI:15377"/>
        <dbReference type="ChEBI" id="CHEBI:29805"/>
        <dbReference type="ChEBI" id="CHEBI:43474"/>
        <dbReference type="ChEBI" id="CHEBI:58033"/>
        <dbReference type="EC" id="3.1.3.18"/>
    </reaction>
</comment>
<dbReference type="GO" id="GO:0008967">
    <property type="term" value="F:phosphoglycolate phosphatase activity"/>
    <property type="evidence" value="ECO:0007669"/>
    <property type="project" value="UniProtKB-EC"/>
</dbReference>
<dbReference type="InterPro" id="IPR050155">
    <property type="entry name" value="HAD-like_hydrolase_sf"/>
</dbReference>